<feature type="coiled-coil region" evidence="3">
    <location>
        <begin position="74"/>
        <end position="101"/>
    </location>
</feature>
<dbReference type="InterPro" id="IPR003591">
    <property type="entry name" value="Leu-rich_rpt_typical-subtyp"/>
</dbReference>
<dbReference type="InterPro" id="IPR050836">
    <property type="entry name" value="SDS22/Internalin_LRR"/>
</dbReference>
<dbReference type="SMART" id="SM00365">
    <property type="entry name" value="LRR_SD22"/>
    <property type="match status" value="3"/>
</dbReference>
<dbReference type="PROSITE" id="PS51450">
    <property type="entry name" value="LRR"/>
    <property type="match status" value="5"/>
</dbReference>
<name>A0AA84ZHL8_9TREM</name>
<proteinExistence type="predicted"/>
<dbReference type="PANTHER" id="PTHR46652">
    <property type="entry name" value="LEUCINE-RICH REPEAT AND IQ DOMAIN-CONTAINING PROTEIN 1-RELATED"/>
    <property type="match status" value="1"/>
</dbReference>
<accession>A0AA84ZHL8</accession>
<dbReference type="SMART" id="SM00364">
    <property type="entry name" value="LRR_BAC"/>
    <property type="match status" value="3"/>
</dbReference>
<protein>
    <submittedName>
        <fullName evidence="5">Uncharacterized protein</fullName>
    </submittedName>
</protein>
<keyword evidence="2" id="KW-0677">Repeat</keyword>
<evidence type="ECO:0000256" key="3">
    <source>
        <dbReference type="SAM" id="Coils"/>
    </source>
</evidence>
<organism evidence="4 5">
    <name type="scientific">Schistosoma margrebowiei</name>
    <dbReference type="NCBI Taxonomy" id="48269"/>
    <lineage>
        <taxon>Eukaryota</taxon>
        <taxon>Metazoa</taxon>
        <taxon>Spiralia</taxon>
        <taxon>Lophotrochozoa</taxon>
        <taxon>Platyhelminthes</taxon>
        <taxon>Trematoda</taxon>
        <taxon>Digenea</taxon>
        <taxon>Strigeidida</taxon>
        <taxon>Schistosomatoidea</taxon>
        <taxon>Schistosomatidae</taxon>
        <taxon>Schistosoma</taxon>
    </lineage>
</organism>
<reference evidence="5" key="1">
    <citation type="submission" date="2023-11" db="UniProtKB">
        <authorList>
            <consortium name="WormBaseParasite"/>
        </authorList>
    </citation>
    <scope>IDENTIFICATION</scope>
</reference>
<evidence type="ECO:0000313" key="5">
    <source>
        <dbReference type="WBParaSite" id="SMRG1_29160.1"/>
    </source>
</evidence>
<dbReference type="Proteomes" id="UP000050790">
    <property type="component" value="Unassembled WGS sequence"/>
</dbReference>
<dbReference type="WBParaSite" id="SMRG1_29160.1">
    <property type="protein sequence ID" value="SMRG1_29160.1"/>
    <property type="gene ID" value="SMRG1_29160"/>
</dbReference>
<dbReference type="InterPro" id="IPR001611">
    <property type="entry name" value="Leu-rich_rpt"/>
</dbReference>
<sequence>MDTKTIHSDELCDSSSTNGLAIDASRKFGCSLQNVKNLEEDLIDSFNEFDSNEHVKFENLICSGKNPSTESLYLEELLKALEKAGLKYEDYLKTMDDLKNDNEPEEDNQTDMELDEYILEATSNPSEKSCNKDILDVHQNTLPVQPSIASGNGNKVVDNQSKIEIMHQQLSKEIMKYEKAKWENYIDTLENAKLWINKTSLPLNEICLSSKENDLNSQLNDDSQVDNSMSTDKFPDLESEEAYLNNRLKELENEMKSELEHLGQIQQIQSDSFTANSNYQLHRWRSLLNIEQINLTARYFDDEYKIRPQSAVERRLNSGKLYDRTKLLERNLGYYFGLPDEARASHWRDDSFLQKKTETVVTNTENYSRCIVEEVGRLSVVEVSADAAKFTVPTKLTEDGKVSRPGTSSSLKLQLAYGVGEACHSPSLELSDLKELGMESMTNQCPAAAIGSSTFQNVCNEVDRSVVEVSNITGNYNVKTEQTSKKAVSFLDPLAAAATALSDDNDSTYEFTSMTSCAAQTLHENAKNDVISTPEITLSGSENCDSNFSRLNSSLQIKQTEKSTQTTNLMEYIHKQIIHLNSCNTDLKTQPSVVTNELSYQAIYLNFFNVKFGITNFSSISTYFTFLKILIINECDLKSNDLKGITQLNNLEFLDASRNHLNGMNLSEMNLSKLTILKLAHNKITKLSDIMGCFPNLLMLDISSNYITNLDIQKLVISFPKLYQLMATSNLITNIQIKPSKTKWTNENLNLLDLSDNEITVIDEDLISQLNITRLQLSSNTLNKPFQTGFYGATLQELVLDHNNLTSINWLSESWLPNLLYLNVSNNRIIDLPMLPFPLLQKLIISHNLISEIESLFKGTKVLPRNCMLDIRYNPCTLDLNFMETIKEKFPNTISTSNQDNVLTRTIFQNHEFQATVFSESICQCSQCIRLRMSCEQYYKEYQRCANCLDLTFKRINDAVTNHELLCLDKPISNSQVLCHLNSNNNLHLENQLVQFNNQNIILNIFSKQNQCSLIYHYIDLIEEITILKRKQIDLLKLFCNEMNNTVSMNDTKNDFQYKFPIKEIIQHFVMYKNSSN</sequence>
<dbReference type="AlphaFoldDB" id="A0AA84ZHL8"/>
<dbReference type="Pfam" id="PF13855">
    <property type="entry name" value="LRR_8"/>
    <property type="match status" value="1"/>
</dbReference>
<dbReference type="SMART" id="SM00369">
    <property type="entry name" value="LRR_TYP"/>
    <property type="match status" value="4"/>
</dbReference>
<dbReference type="Gene3D" id="3.80.10.10">
    <property type="entry name" value="Ribonuclease Inhibitor"/>
    <property type="match status" value="2"/>
</dbReference>
<evidence type="ECO:0000256" key="1">
    <source>
        <dbReference type="ARBA" id="ARBA00022614"/>
    </source>
</evidence>
<feature type="coiled-coil region" evidence="3">
    <location>
        <begin position="234"/>
        <end position="268"/>
    </location>
</feature>
<dbReference type="InterPro" id="IPR032675">
    <property type="entry name" value="LRR_dom_sf"/>
</dbReference>
<keyword evidence="1" id="KW-0433">Leucine-rich repeat</keyword>
<evidence type="ECO:0000256" key="2">
    <source>
        <dbReference type="ARBA" id="ARBA00022737"/>
    </source>
</evidence>
<dbReference type="SUPFAM" id="SSF52047">
    <property type="entry name" value="RNI-like"/>
    <property type="match status" value="1"/>
</dbReference>
<evidence type="ECO:0000313" key="4">
    <source>
        <dbReference type="Proteomes" id="UP000050790"/>
    </source>
</evidence>
<dbReference type="PANTHER" id="PTHR46652:SF8">
    <property type="entry name" value="LEUCINE RICH REPEAT CONTAINING 23"/>
    <property type="match status" value="1"/>
</dbReference>
<keyword evidence="3" id="KW-0175">Coiled coil</keyword>